<evidence type="ECO:0000313" key="1">
    <source>
        <dbReference type="EMBL" id="EEP53071.1"/>
    </source>
</evidence>
<name>C4IK97_CLOBU</name>
<dbReference type="AlphaFoldDB" id="C4IK97"/>
<accession>C4IK97</accession>
<organism evidence="1 2">
    <name type="scientific">Clostridium butyricum E4 str. BoNT E BL5262</name>
    <dbReference type="NCBI Taxonomy" id="632245"/>
    <lineage>
        <taxon>Bacteria</taxon>
        <taxon>Bacillati</taxon>
        <taxon>Bacillota</taxon>
        <taxon>Clostridia</taxon>
        <taxon>Eubacteriales</taxon>
        <taxon>Clostridiaceae</taxon>
        <taxon>Clostridium</taxon>
    </lineage>
</organism>
<dbReference type="HOGENOM" id="CLU_139219_3_0_9"/>
<evidence type="ECO:0000313" key="2">
    <source>
        <dbReference type="Proteomes" id="UP000003081"/>
    </source>
</evidence>
<sequence length="144" mass="15888">MAKLREQDFLNNKFFTLWFNGEEKAQVITASAKSTLESQKLPVAGSVGKIILITGADGSGSLSFYKLIDDTLNQDINGCIKNGRPFVFDLIGEVENKSTGGTYRVLIENCTITSFEVLNVDIGSADAMKQSYDFEYNPEDVDIQ</sequence>
<protein>
    <submittedName>
        <fullName evidence="1">Uncharacterized protein</fullName>
    </submittedName>
</protein>
<dbReference type="EMBL" id="ACOM01000005">
    <property type="protein sequence ID" value="EEP53071.1"/>
    <property type="molecule type" value="Genomic_DNA"/>
</dbReference>
<gene>
    <name evidence="1" type="ORF">CLP_1280</name>
</gene>
<dbReference type="RefSeq" id="WP_003409134.1">
    <property type="nucleotide sequence ID" value="NZ_ACOM01000005.1"/>
</dbReference>
<dbReference type="Proteomes" id="UP000003081">
    <property type="component" value="Unassembled WGS sequence"/>
</dbReference>
<dbReference type="eggNOG" id="ENOG5030H79">
    <property type="taxonomic scope" value="Bacteria"/>
</dbReference>
<proteinExistence type="predicted"/>
<dbReference type="InterPro" id="IPR018989">
    <property type="entry name" value="DUF2001"/>
</dbReference>
<dbReference type="Pfam" id="PF09393">
    <property type="entry name" value="DUF2001"/>
    <property type="match status" value="1"/>
</dbReference>
<reference evidence="1 2" key="1">
    <citation type="submission" date="2009-08" db="EMBL/GenBank/DDBJ databases">
        <authorList>
            <person name="Shrivastava S."/>
            <person name="Brinkac L.B."/>
            <person name="Brown J.L."/>
            <person name="Bruce D.B."/>
            <person name="Detter C."/>
            <person name="Green L.D."/>
            <person name="Munk C.A."/>
            <person name="Rogers Y.C."/>
            <person name="Tapia R."/>
            <person name="Sims D.R."/>
            <person name="Smith L.A."/>
            <person name="Smith T.J."/>
            <person name="Sutton G."/>
            <person name="Brettin T."/>
        </authorList>
    </citation>
    <scope>NUCLEOTIDE SEQUENCE [LARGE SCALE GENOMIC DNA]</scope>
    <source>
        <strain evidence="2">E4 str. BoNT E BL5262</strain>
    </source>
</reference>
<dbReference type="InterPro" id="IPR038628">
    <property type="entry name" value="XkdM-like_sf"/>
</dbReference>
<dbReference type="Gene3D" id="2.30.110.40">
    <property type="entry name" value="Phage tail tube protein"/>
    <property type="match status" value="1"/>
</dbReference>
<comment type="caution">
    <text evidence="1">The sequence shown here is derived from an EMBL/GenBank/DDBJ whole genome shotgun (WGS) entry which is preliminary data.</text>
</comment>
<keyword evidence="2" id="KW-1185">Reference proteome</keyword>
<dbReference type="SUPFAM" id="SSF69279">
    <property type="entry name" value="Phage tail proteins"/>
    <property type="match status" value="1"/>
</dbReference>